<feature type="domain" description="Methyltransferase" evidence="2">
    <location>
        <begin position="106"/>
        <end position="192"/>
    </location>
</feature>
<proteinExistence type="predicted"/>
<dbReference type="InterPro" id="IPR029063">
    <property type="entry name" value="SAM-dependent_MTases_sf"/>
</dbReference>
<accession>A0A919KBU4</accession>
<evidence type="ECO:0000256" key="1">
    <source>
        <dbReference type="SAM" id="MobiDB-lite"/>
    </source>
</evidence>
<dbReference type="Proteomes" id="UP000629619">
    <property type="component" value="Unassembled WGS sequence"/>
</dbReference>
<dbReference type="Gene3D" id="3.40.50.150">
    <property type="entry name" value="Vaccinia Virus protein VP39"/>
    <property type="match status" value="1"/>
</dbReference>
<gene>
    <name evidence="3" type="ORF">Asi03nite_01510</name>
</gene>
<protein>
    <recommendedName>
        <fullName evidence="2">Methyltransferase domain-containing protein</fullName>
    </recommendedName>
</protein>
<dbReference type="CDD" id="cd02440">
    <property type="entry name" value="AdoMet_MTases"/>
    <property type="match status" value="1"/>
</dbReference>
<evidence type="ECO:0000313" key="4">
    <source>
        <dbReference type="Proteomes" id="UP000629619"/>
    </source>
</evidence>
<comment type="caution">
    <text evidence="3">The sequence shown here is derived from an EMBL/GenBank/DDBJ whole genome shotgun (WGS) entry which is preliminary data.</text>
</comment>
<feature type="compositionally biased region" description="Basic residues" evidence="1">
    <location>
        <begin position="22"/>
        <end position="32"/>
    </location>
</feature>
<feature type="region of interest" description="Disordered" evidence="1">
    <location>
        <begin position="195"/>
        <end position="232"/>
    </location>
</feature>
<evidence type="ECO:0000259" key="2">
    <source>
        <dbReference type="Pfam" id="PF13649"/>
    </source>
</evidence>
<dbReference type="InterPro" id="IPR041698">
    <property type="entry name" value="Methyltransf_25"/>
</dbReference>
<feature type="region of interest" description="Disordered" evidence="1">
    <location>
        <begin position="1"/>
        <end position="43"/>
    </location>
</feature>
<organism evidence="3 4">
    <name type="scientific">Actinoplanes siamensis</name>
    <dbReference type="NCBI Taxonomy" id="1223317"/>
    <lineage>
        <taxon>Bacteria</taxon>
        <taxon>Bacillati</taxon>
        <taxon>Actinomycetota</taxon>
        <taxon>Actinomycetes</taxon>
        <taxon>Micromonosporales</taxon>
        <taxon>Micromonosporaceae</taxon>
        <taxon>Actinoplanes</taxon>
    </lineage>
</organism>
<dbReference type="Pfam" id="PF13649">
    <property type="entry name" value="Methyltransf_25"/>
    <property type="match status" value="1"/>
</dbReference>
<dbReference type="SUPFAM" id="SSF53335">
    <property type="entry name" value="S-adenosyl-L-methionine-dependent methyltransferases"/>
    <property type="match status" value="1"/>
</dbReference>
<sequence>MRGPADGGRRRRRHETGSGPRPCRRRAGRRGRGPGMSAPTVVCPPGDRAALDAFDRALYRASAGARSPLILRDANGREHHADAADWCAGHRPGDSGLLDRCTGATLDVGCGPGRLTEALLRRGRTALGIDVSAAAVRLAQARGATALRRDVFRPLPGRGRWEHVLLADGNVGIGGDPVALLRRCRELLTPDGRVHAELSPPGAGSWAGPATLHTPDPGAAGPVPGGAGPGAPLRWAQVAADDLEALARSSALDVIETWTEEGRWFGTLTAARGAS</sequence>
<name>A0A919KBU4_9ACTN</name>
<dbReference type="AlphaFoldDB" id="A0A919KBU4"/>
<reference evidence="3" key="1">
    <citation type="submission" date="2021-01" db="EMBL/GenBank/DDBJ databases">
        <title>Whole genome shotgun sequence of Actinoplanes siamensis NBRC 109076.</title>
        <authorList>
            <person name="Komaki H."/>
            <person name="Tamura T."/>
        </authorList>
    </citation>
    <scope>NUCLEOTIDE SEQUENCE</scope>
    <source>
        <strain evidence="3">NBRC 109076</strain>
    </source>
</reference>
<keyword evidence="4" id="KW-1185">Reference proteome</keyword>
<evidence type="ECO:0000313" key="3">
    <source>
        <dbReference type="EMBL" id="GIF02613.1"/>
    </source>
</evidence>
<dbReference type="EMBL" id="BOMW01000002">
    <property type="protein sequence ID" value="GIF02613.1"/>
    <property type="molecule type" value="Genomic_DNA"/>
</dbReference>